<feature type="transmembrane region" description="Helical" evidence="6">
    <location>
        <begin position="166"/>
        <end position="184"/>
    </location>
</feature>
<dbReference type="Proteomes" id="UP000002748">
    <property type="component" value="Unassembled WGS sequence"/>
</dbReference>
<evidence type="ECO:0000256" key="4">
    <source>
        <dbReference type="ARBA" id="ARBA00022989"/>
    </source>
</evidence>
<comment type="subcellular location">
    <subcellularLocation>
        <location evidence="1">Membrane</location>
        <topology evidence="1">Multi-pass membrane protein</topology>
    </subcellularLocation>
</comment>
<name>J5QZV2_TRIAS</name>
<dbReference type="EMBL" id="ALBS01000139">
    <property type="protein sequence ID" value="EJT49973.1"/>
    <property type="molecule type" value="Genomic_DNA"/>
</dbReference>
<dbReference type="PANTHER" id="PTHR31123:SF1">
    <property type="entry name" value="ACCUMULATION OF DYADS PROTEIN 2-RELATED"/>
    <property type="match status" value="1"/>
</dbReference>
<proteinExistence type="inferred from homology"/>
<evidence type="ECO:0000313" key="7">
    <source>
        <dbReference type="EMBL" id="EJT49973.1"/>
    </source>
</evidence>
<gene>
    <name evidence="7" type="ORF">A1Q1_00814</name>
</gene>
<dbReference type="InterPro" id="IPR051633">
    <property type="entry name" value="AceTr"/>
</dbReference>
<dbReference type="OrthoDB" id="3648309at2759"/>
<keyword evidence="5 6" id="KW-0472">Membrane</keyword>
<dbReference type="GeneID" id="25984328"/>
<dbReference type="NCBIfam" id="NF038013">
    <property type="entry name" value="AceTr_1"/>
    <property type="match status" value="1"/>
</dbReference>
<evidence type="ECO:0000256" key="2">
    <source>
        <dbReference type="ARBA" id="ARBA00005587"/>
    </source>
</evidence>
<comment type="similarity">
    <text evidence="2">Belongs to the acetate uptake transporter (AceTr) (TC 2.A.96) family.</text>
</comment>
<accession>J5QZV2</accession>
<feature type="transmembrane region" description="Helical" evidence="6">
    <location>
        <begin position="23"/>
        <end position="42"/>
    </location>
</feature>
<comment type="caution">
    <text evidence="7">The sequence shown here is derived from an EMBL/GenBank/DDBJ whole genome shotgun (WGS) entry which is preliminary data.</text>
</comment>
<sequence>MTQALTDDFQYAPPPKLANPGPLGYFSLGTTTLLVGLMIYGVQGVQSLAMLIGQVAAVGGLGMLISCFWHYQQGSNFGTAAFGMYGLFYISLAIVLYPIAGASAGYPDAADYNTALGLYLLVWFLLSLVMWPVTWRINVGLTVLFTFVWLYFLFLAVGFMISHKQVINTGAAFGMCVGAWSYILGMEHLYAEDDCFIKIPNPSLAKKRD</sequence>
<evidence type="ECO:0000256" key="6">
    <source>
        <dbReference type="SAM" id="Phobius"/>
    </source>
</evidence>
<keyword evidence="3 6" id="KW-0812">Transmembrane</keyword>
<evidence type="ECO:0000256" key="1">
    <source>
        <dbReference type="ARBA" id="ARBA00004141"/>
    </source>
</evidence>
<feature type="transmembrane region" description="Helical" evidence="6">
    <location>
        <begin position="137"/>
        <end position="159"/>
    </location>
</feature>
<dbReference type="GO" id="GO:0005886">
    <property type="term" value="C:plasma membrane"/>
    <property type="evidence" value="ECO:0007669"/>
    <property type="project" value="TreeGrafter"/>
</dbReference>
<feature type="transmembrane region" description="Helical" evidence="6">
    <location>
        <begin position="49"/>
        <end position="71"/>
    </location>
</feature>
<evidence type="ECO:0000256" key="3">
    <source>
        <dbReference type="ARBA" id="ARBA00022692"/>
    </source>
</evidence>
<dbReference type="RefSeq" id="XP_014181189.1">
    <property type="nucleotide sequence ID" value="XM_014325714.1"/>
</dbReference>
<dbReference type="PANTHER" id="PTHR31123">
    <property type="entry name" value="ACCUMULATION OF DYADS PROTEIN 2-RELATED"/>
    <property type="match status" value="1"/>
</dbReference>
<protein>
    <submittedName>
        <fullName evidence="7">FUN34 transmembrane protein</fullName>
    </submittedName>
</protein>
<reference evidence="7 8" key="1">
    <citation type="journal article" date="2012" name="Eukaryot. Cell">
        <title>Draft genome sequence of CBS 2479, the standard type strain of Trichosporon asahii.</title>
        <authorList>
            <person name="Yang R.Y."/>
            <person name="Li H.T."/>
            <person name="Zhu H."/>
            <person name="Zhou G.P."/>
            <person name="Wang M."/>
            <person name="Wang L."/>
        </authorList>
    </citation>
    <scope>NUCLEOTIDE SEQUENCE [LARGE SCALE GENOMIC DNA]</scope>
    <source>
        <strain evidence="8">ATCC 90039 / CBS 2479 / JCM 2466 / KCTC 7840 / NCYC 2677 / UAMH 7654</strain>
    </source>
</reference>
<dbReference type="HOGENOM" id="CLU_051062_1_1_1"/>
<keyword evidence="4 6" id="KW-1133">Transmembrane helix</keyword>
<dbReference type="Pfam" id="PF01184">
    <property type="entry name" value="Gpr1_Fun34_YaaH"/>
    <property type="match status" value="1"/>
</dbReference>
<evidence type="ECO:0000313" key="8">
    <source>
        <dbReference type="Proteomes" id="UP000002748"/>
    </source>
</evidence>
<dbReference type="GO" id="GO:0015123">
    <property type="term" value="F:acetate transmembrane transporter activity"/>
    <property type="evidence" value="ECO:0007669"/>
    <property type="project" value="TreeGrafter"/>
</dbReference>
<dbReference type="AlphaFoldDB" id="J5QZV2"/>
<evidence type="ECO:0000256" key="5">
    <source>
        <dbReference type="ARBA" id="ARBA00023136"/>
    </source>
</evidence>
<feature type="transmembrane region" description="Helical" evidence="6">
    <location>
        <begin position="77"/>
        <end position="100"/>
    </location>
</feature>
<feature type="transmembrane region" description="Helical" evidence="6">
    <location>
        <begin position="112"/>
        <end position="131"/>
    </location>
</feature>
<dbReference type="InterPro" id="IPR000791">
    <property type="entry name" value="Gpr1/Fun34/SatP-like"/>
</dbReference>
<dbReference type="VEuPathDB" id="FungiDB:A1Q1_00814"/>
<organism evidence="7 8">
    <name type="scientific">Trichosporon asahii var. asahii (strain ATCC 90039 / CBS 2479 / JCM 2466 / KCTC 7840 / NBRC 103889/ NCYC 2677 / UAMH 7654)</name>
    <name type="common">Yeast</name>
    <dbReference type="NCBI Taxonomy" id="1186058"/>
    <lineage>
        <taxon>Eukaryota</taxon>
        <taxon>Fungi</taxon>
        <taxon>Dikarya</taxon>
        <taxon>Basidiomycota</taxon>
        <taxon>Agaricomycotina</taxon>
        <taxon>Tremellomycetes</taxon>
        <taxon>Trichosporonales</taxon>
        <taxon>Trichosporonaceae</taxon>
        <taxon>Trichosporon</taxon>
    </lineage>
</organism>
<dbReference type="KEGG" id="tasa:A1Q1_00814"/>